<proteinExistence type="inferred from homology"/>
<evidence type="ECO:0000256" key="17">
    <source>
        <dbReference type="ARBA" id="ARBA00041185"/>
    </source>
</evidence>
<gene>
    <name evidence="22" type="primary">ftsW</name>
    <name evidence="22" type="ORF">ENW48_06310</name>
</gene>
<organism evidence="22">
    <name type="scientific">Desulfobacca acetoxidans</name>
    <dbReference type="NCBI Taxonomy" id="60893"/>
    <lineage>
        <taxon>Bacteria</taxon>
        <taxon>Pseudomonadati</taxon>
        <taxon>Thermodesulfobacteriota</taxon>
        <taxon>Desulfobaccia</taxon>
        <taxon>Desulfobaccales</taxon>
        <taxon>Desulfobaccaceae</taxon>
        <taxon>Desulfobacca</taxon>
    </lineage>
</organism>
<evidence type="ECO:0000313" key="22">
    <source>
        <dbReference type="EMBL" id="HGZ11815.1"/>
    </source>
</evidence>
<keyword evidence="7 21" id="KW-0812">Transmembrane</keyword>
<dbReference type="Pfam" id="PF01098">
    <property type="entry name" value="FTSW_RODA_SPOVE"/>
    <property type="match status" value="1"/>
</dbReference>
<reference evidence="22" key="1">
    <citation type="journal article" date="2020" name="mSystems">
        <title>Genome- and Community-Level Interaction Insights into Carbon Utilization and Element Cycling Functions of Hydrothermarchaeota in Hydrothermal Sediment.</title>
        <authorList>
            <person name="Zhou Z."/>
            <person name="Liu Y."/>
            <person name="Xu W."/>
            <person name="Pan J."/>
            <person name="Luo Z.H."/>
            <person name="Li M."/>
        </authorList>
    </citation>
    <scope>NUCLEOTIDE SEQUENCE [LARGE SCALE GENOMIC DNA]</scope>
    <source>
        <strain evidence="22">SpSt-853</strain>
    </source>
</reference>
<evidence type="ECO:0000256" key="10">
    <source>
        <dbReference type="ARBA" id="ARBA00022989"/>
    </source>
</evidence>
<keyword evidence="5" id="KW-0328">Glycosyltransferase</keyword>
<dbReference type="GO" id="GO:0008360">
    <property type="term" value="P:regulation of cell shape"/>
    <property type="evidence" value="ECO:0007669"/>
    <property type="project" value="UniProtKB-KW"/>
</dbReference>
<evidence type="ECO:0000256" key="9">
    <source>
        <dbReference type="ARBA" id="ARBA00022984"/>
    </source>
</evidence>
<comment type="pathway">
    <text evidence="2">Cell wall biogenesis; peptidoglycan biosynthesis.</text>
</comment>
<keyword evidence="4" id="KW-0132">Cell division</keyword>
<evidence type="ECO:0000256" key="19">
    <source>
        <dbReference type="ARBA" id="ARBA00044770"/>
    </source>
</evidence>
<comment type="caution">
    <text evidence="22">The sequence shown here is derived from an EMBL/GenBank/DDBJ whole genome shotgun (WGS) entry which is preliminary data.</text>
</comment>
<evidence type="ECO:0000256" key="14">
    <source>
        <dbReference type="ARBA" id="ARBA00032370"/>
    </source>
</evidence>
<dbReference type="PROSITE" id="PS00428">
    <property type="entry name" value="FTSW_RODA_SPOVE"/>
    <property type="match status" value="1"/>
</dbReference>
<evidence type="ECO:0000256" key="8">
    <source>
        <dbReference type="ARBA" id="ARBA00022960"/>
    </source>
</evidence>
<feature type="transmembrane region" description="Helical" evidence="21">
    <location>
        <begin position="185"/>
        <end position="201"/>
    </location>
</feature>
<evidence type="ECO:0000256" key="6">
    <source>
        <dbReference type="ARBA" id="ARBA00022679"/>
    </source>
</evidence>
<evidence type="ECO:0000256" key="20">
    <source>
        <dbReference type="ARBA" id="ARBA00049902"/>
    </source>
</evidence>
<evidence type="ECO:0000256" key="15">
    <source>
        <dbReference type="ARBA" id="ARBA00033270"/>
    </source>
</evidence>
<dbReference type="EMBL" id="DTKJ01000043">
    <property type="protein sequence ID" value="HGZ11815.1"/>
    <property type="molecule type" value="Genomic_DNA"/>
</dbReference>
<keyword evidence="6" id="KW-0808">Transferase</keyword>
<feature type="transmembrane region" description="Helical" evidence="21">
    <location>
        <begin position="31"/>
        <end position="50"/>
    </location>
</feature>
<keyword evidence="3" id="KW-1003">Cell membrane</keyword>
<keyword evidence="9" id="KW-0573">Peptidoglycan synthesis</keyword>
<feature type="transmembrane region" description="Helical" evidence="21">
    <location>
        <begin position="95"/>
        <end position="117"/>
    </location>
</feature>
<feature type="transmembrane region" description="Helical" evidence="21">
    <location>
        <begin position="360"/>
        <end position="379"/>
    </location>
</feature>
<evidence type="ECO:0000256" key="5">
    <source>
        <dbReference type="ARBA" id="ARBA00022676"/>
    </source>
</evidence>
<keyword evidence="12" id="KW-0131">Cell cycle</keyword>
<accession>A0A7C5ALY5</accession>
<evidence type="ECO:0000256" key="7">
    <source>
        <dbReference type="ARBA" id="ARBA00022692"/>
    </source>
</evidence>
<comment type="catalytic activity">
    <reaction evidence="20">
        <text>[GlcNAc-(1-&gt;4)-Mur2Ac(oyl-L-Ala-gamma-D-Glu-L-Lys-D-Ala-D-Ala)](n)-di-trans,octa-cis-undecaprenyl diphosphate + beta-D-GlcNAc-(1-&gt;4)-Mur2Ac(oyl-L-Ala-gamma-D-Glu-L-Lys-D-Ala-D-Ala)-di-trans,octa-cis-undecaprenyl diphosphate = [GlcNAc-(1-&gt;4)-Mur2Ac(oyl-L-Ala-gamma-D-Glu-L-Lys-D-Ala-D-Ala)](n+1)-di-trans,octa-cis-undecaprenyl diphosphate + di-trans,octa-cis-undecaprenyl diphosphate + H(+)</text>
        <dbReference type="Rhea" id="RHEA:23708"/>
        <dbReference type="Rhea" id="RHEA-COMP:9602"/>
        <dbReference type="Rhea" id="RHEA-COMP:9603"/>
        <dbReference type="ChEBI" id="CHEBI:15378"/>
        <dbReference type="ChEBI" id="CHEBI:58405"/>
        <dbReference type="ChEBI" id="CHEBI:60033"/>
        <dbReference type="ChEBI" id="CHEBI:78435"/>
        <dbReference type="EC" id="2.4.99.28"/>
    </reaction>
</comment>
<dbReference type="PANTHER" id="PTHR30474:SF2">
    <property type="entry name" value="PEPTIDOGLYCAN GLYCOSYLTRANSFERASE FTSW-RELATED"/>
    <property type="match status" value="1"/>
</dbReference>
<feature type="transmembrane region" description="Helical" evidence="21">
    <location>
        <begin position="160"/>
        <end position="179"/>
    </location>
</feature>
<keyword evidence="10 21" id="KW-1133">Transmembrane helix</keyword>
<feature type="transmembrane region" description="Helical" evidence="21">
    <location>
        <begin position="327"/>
        <end position="348"/>
    </location>
</feature>
<dbReference type="InterPro" id="IPR018365">
    <property type="entry name" value="Cell_cycle_FtsW-rel_CS"/>
</dbReference>
<evidence type="ECO:0000256" key="11">
    <source>
        <dbReference type="ARBA" id="ARBA00023136"/>
    </source>
</evidence>
<dbReference type="AlphaFoldDB" id="A0A7C5ALY5"/>
<feature type="transmembrane region" description="Helical" evidence="21">
    <location>
        <begin position="294"/>
        <end position="315"/>
    </location>
</feature>
<dbReference type="GO" id="GO:0032153">
    <property type="term" value="C:cell division site"/>
    <property type="evidence" value="ECO:0007669"/>
    <property type="project" value="TreeGrafter"/>
</dbReference>
<keyword evidence="13" id="KW-0961">Cell wall biogenesis/degradation</keyword>
<dbReference type="GO" id="GO:0071555">
    <property type="term" value="P:cell wall organization"/>
    <property type="evidence" value="ECO:0007669"/>
    <property type="project" value="UniProtKB-KW"/>
</dbReference>
<name>A0A7C5ALY5_9BACT</name>
<evidence type="ECO:0000256" key="2">
    <source>
        <dbReference type="ARBA" id="ARBA00004752"/>
    </source>
</evidence>
<dbReference type="InterPro" id="IPR001182">
    <property type="entry name" value="FtsW/RodA"/>
</dbReference>
<evidence type="ECO:0000256" key="12">
    <source>
        <dbReference type="ARBA" id="ARBA00023306"/>
    </source>
</evidence>
<keyword evidence="11 21" id="KW-0472">Membrane</keyword>
<evidence type="ECO:0000256" key="18">
    <source>
        <dbReference type="ARBA" id="ARBA00041418"/>
    </source>
</evidence>
<dbReference type="NCBIfam" id="TIGR02614">
    <property type="entry name" value="ftsW"/>
    <property type="match status" value="1"/>
</dbReference>
<dbReference type="PANTHER" id="PTHR30474">
    <property type="entry name" value="CELL CYCLE PROTEIN"/>
    <property type="match status" value="1"/>
</dbReference>
<evidence type="ECO:0000256" key="1">
    <source>
        <dbReference type="ARBA" id="ARBA00004651"/>
    </source>
</evidence>
<dbReference type="GO" id="GO:0008955">
    <property type="term" value="F:peptidoglycan glycosyltransferase activity"/>
    <property type="evidence" value="ECO:0007669"/>
    <property type="project" value="UniProtKB-EC"/>
</dbReference>
<evidence type="ECO:0000256" key="21">
    <source>
        <dbReference type="SAM" id="Phobius"/>
    </source>
</evidence>
<evidence type="ECO:0000256" key="3">
    <source>
        <dbReference type="ARBA" id="ARBA00022475"/>
    </source>
</evidence>
<dbReference type="GO" id="GO:0009252">
    <property type="term" value="P:peptidoglycan biosynthetic process"/>
    <property type="evidence" value="ECO:0007669"/>
    <property type="project" value="UniProtKB-KW"/>
</dbReference>
<protein>
    <recommendedName>
        <fullName evidence="17">Probable peptidoglycan glycosyltransferase FtsW</fullName>
        <ecNumber evidence="19">2.4.99.28</ecNumber>
    </recommendedName>
    <alternativeName>
        <fullName evidence="18">Cell division protein FtsW</fullName>
    </alternativeName>
    <alternativeName>
        <fullName evidence="15">Cell wall polymerase</fullName>
    </alternativeName>
    <alternativeName>
        <fullName evidence="14">Peptidoglycan polymerase</fullName>
    </alternativeName>
</protein>
<evidence type="ECO:0000256" key="13">
    <source>
        <dbReference type="ARBA" id="ARBA00023316"/>
    </source>
</evidence>
<comment type="similarity">
    <text evidence="16">Belongs to the SEDS family. FtsW subfamily.</text>
</comment>
<evidence type="ECO:0000256" key="16">
    <source>
        <dbReference type="ARBA" id="ARBA00038053"/>
    </source>
</evidence>
<dbReference type="InterPro" id="IPR013437">
    <property type="entry name" value="FtsW"/>
</dbReference>
<dbReference type="EC" id="2.4.99.28" evidence="19"/>
<comment type="subcellular location">
    <subcellularLocation>
        <location evidence="1">Cell membrane</location>
        <topology evidence="1">Multi-pass membrane protein</topology>
    </subcellularLocation>
</comment>
<evidence type="ECO:0000256" key="4">
    <source>
        <dbReference type="ARBA" id="ARBA00022618"/>
    </source>
</evidence>
<dbReference type="GO" id="GO:0015648">
    <property type="term" value="F:lipid-linked peptidoglycan transporter activity"/>
    <property type="evidence" value="ECO:0007669"/>
    <property type="project" value="TreeGrafter"/>
</dbReference>
<sequence length="414" mass="45289">MPNGERPFNAQYERCCMLEKTESTVSTSYDYTLLASAMILVSLGLTTVFVSSTVMASSQYQDPYFFIKRQTLYALAGVAILALGRTLDYHLYKRWVYFFMLCSLAGLILVFVPGIGAKVRGAARWLRLGPLTLQPSEFAKLAMVIFLAYSLSRKQEKMKYFAIGFLPHMVVAGVFILLIGKEPDFGTAVTLAGIVFIMLLVGGTRLTYILLSLALGGILSVALILRDPKKFSRILSFLDPWKYGQDVGYQLKQSLLAIGSGGIWGLGPGQSRAKLFYLPDAHTDFILAIFSEEFGFLGFLLILCLFSLLVYRGLLLTLRAPDAFGSYLALGLTLLIGLPAAINMGVVSGLLPTKGLSLPFISYGGSSIVVNLLAVSILLNISSQIKRPRPVSGANHLLVEGKKGRLPDEKNRPK</sequence>
<feature type="transmembrane region" description="Helical" evidence="21">
    <location>
        <begin position="208"/>
        <end position="225"/>
    </location>
</feature>
<keyword evidence="8" id="KW-0133">Cell shape</keyword>
<dbReference type="GO" id="GO:0051301">
    <property type="term" value="P:cell division"/>
    <property type="evidence" value="ECO:0007669"/>
    <property type="project" value="UniProtKB-KW"/>
</dbReference>
<feature type="transmembrane region" description="Helical" evidence="21">
    <location>
        <begin position="71"/>
        <end position="89"/>
    </location>
</feature>
<dbReference type="GO" id="GO:0005886">
    <property type="term" value="C:plasma membrane"/>
    <property type="evidence" value="ECO:0007669"/>
    <property type="project" value="UniProtKB-SubCell"/>
</dbReference>